<evidence type="ECO:0000256" key="1">
    <source>
        <dbReference type="SAM" id="MobiDB-lite"/>
    </source>
</evidence>
<name>B9SA30_RICCO</name>
<sequence>MASVARARRVNGINSKGESSNDSDGEKMTSNSDRLVVVVGSGAQWLCVKS</sequence>
<organism evidence="2 3">
    <name type="scientific">Ricinus communis</name>
    <name type="common">Castor bean</name>
    <dbReference type="NCBI Taxonomy" id="3988"/>
    <lineage>
        <taxon>Eukaryota</taxon>
        <taxon>Viridiplantae</taxon>
        <taxon>Streptophyta</taxon>
        <taxon>Embryophyta</taxon>
        <taxon>Tracheophyta</taxon>
        <taxon>Spermatophyta</taxon>
        <taxon>Magnoliopsida</taxon>
        <taxon>eudicotyledons</taxon>
        <taxon>Gunneridae</taxon>
        <taxon>Pentapetalae</taxon>
        <taxon>rosids</taxon>
        <taxon>fabids</taxon>
        <taxon>Malpighiales</taxon>
        <taxon>Euphorbiaceae</taxon>
        <taxon>Acalyphoideae</taxon>
        <taxon>Acalypheae</taxon>
        <taxon>Ricinus</taxon>
    </lineage>
</organism>
<keyword evidence="3" id="KW-1185">Reference proteome</keyword>
<feature type="region of interest" description="Disordered" evidence="1">
    <location>
        <begin position="1"/>
        <end position="33"/>
    </location>
</feature>
<dbReference type="Proteomes" id="UP000008311">
    <property type="component" value="Unassembled WGS sequence"/>
</dbReference>
<evidence type="ECO:0000313" key="2">
    <source>
        <dbReference type="EMBL" id="EEF39547.1"/>
    </source>
</evidence>
<reference evidence="3" key="1">
    <citation type="journal article" date="2010" name="Nat. Biotechnol.">
        <title>Draft genome sequence of the oilseed species Ricinus communis.</title>
        <authorList>
            <person name="Chan A.P."/>
            <person name="Crabtree J."/>
            <person name="Zhao Q."/>
            <person name="Lorenzi H."/>
            <person name="Orvis J."/>
            <person name="Puiu D."/>
            <person name="Melake-Berhan A."/>
            <person name="Jones K.M."/>
            <person name="Redman J."/>
            <person name="Chen G."/>
            <person name="Cahoon E.B."/>
            <person name="Gedil M."/>
            <person name="Stanke M."/>
            <person name="Haas B.J."/>
            <person name="Wortman J.R."/>
            <person name="Fraser-Liggett C.M."/>
            <person name="Ravel J."/>
            <person name="Rabinowicz P.D."/>
        </authorList>
    </citation>
    <scope>NUCLEOTIDE SEQUENCE [LARGE SCALE GENOMIC DNA]</scope>
    <source>
        <strain evidence="3">cv. Hale</strain>
    </source>
</reference>
<proteinExistence type="predicted"/>
<gene>
    <name evidence="2" type="ORF">RCOM_0183760</name>
</gene>
<accession>B9SA30</accession>
<dbReference type="InParanoid" id="B9SA30"/>
<protein>
    <submittedName>
        <fullName evidence="2">Uncharacterized protein</fullName>
    </submittedName>
</protein>
<dbReference type="EMBL" id="EQ973900">
    <property type="protein sequence ID" value="EEF39547.1"/>
    <property type="molecule type" value="Genomic_DNA"/>
</dbReference>
<dbReference type="AlphaFoldDB" id="B9SA30"/>
<feature type="compositionally biased region" description="Polar residues" evidence="1">
    <location>
        <begin position="12"/>
        <end position="33"/>
    </location>
</feature>
<evidence type="ECO:0000313" key="3">
    <source>
        <dbReference type="Proteomes" id="UP000008311"/>
    </source>
</evidence>